<dbReference type="AlphaFoldDB" id="A0A4D8QFB4"/>
<gene>
    <name evidence="2" type="ORF">D3867_37145</name>
</gene>
<accession>A0A4D8QFB4</accession>
<evidence type="ECO:0000313" key="2">
    <source>
        <dbReference type="EMBL" id="QCO07513.1"/>
    </source>
</evidence>
<evidence type="ECO:0000256" key="1">
    <source>
        <dbReference type="SAM" id="MobiDB-lite"/>
    </source>
</evidence>
<sequence length="419" mass="43295">MHRSHARSVRPIPFRSGGAVTAADAHKNFRATISKMRFAILLQPGLADRDRRVGLVMLEQVSRQVWHSAGMLLTWISVDRLAGALKECRRNVQRARAALKNAGILEVIDAGGRGRKDSAQLAFSLDWLAAAERDQRAQGLFAQLGYADDDSDQGDTIVALNGPAAPSGRGAQDDTTVTLAGSRGDGGVAPCAATGQGDGRVTLSAPAPASAPVGKSAAALPPVDNPGRGAAVDELRVTPVAAKGDKQAPVRATPVSPEPCINPETNPARERARRLVRAGQTAPPDRAQGSFMLPIAGAMASSEAKAERRSETLLDRAGRLLSNRGAGSLAVSALQSTDPELYDGIMRGRPVKDLVLKQALLGALDAVQGDTPVTPAAPPPVIDEARIAGVVVAAIQAATPGIIAAAMQALRSGDAVAAA</sequence>
<geneLocation type="plasmid" evidence="2 3">
    <name>p8</name>
</geneLocation>
<dbReference type="Proteomes" id="UP000298596">
    <property type="component" value="Plasmid p8"/>
</dbReference>
<organism evidence="2 3">
    <name type="scientific">Azospirillum brasilense</name>
    <dbReference type="NCBI Taxonomy" id="192"/>
    <lineage>
        <taxon>Bacteria</taxon>
        <taxon>Pseudomonadati</taxon>
        <taxon>Pseudomonadota</taxon>
        <taxon>Alphaproteobacteria</taxon>
        <taxon>Rhodospirillales</taxon>
        <taxon>Azospirillaceae</taxon>
        <taxon>Azospirillum</taxon>
    </lineage>
</organism>
<dbReference type="EMBL" id="CP032338">
    <property type="protein sequence ID" value="QCO07513.1"/>
    <property type="molecule type" value="Genomic_DNA"/>
</dbReference>
<feature type="region of interest" description="Disordered" evidence="1">
    <location>
        <begin position="243"/>
        <end position="265"/>
    </location>
</feature>
<protein>
    <submittedName>
        <fullName evidence="2">Uncharacterized protein</fullName>
    </submittedName>
</protein>
<proteinExistence type="predicted"/>
<name>A0A4D8QFB4_AZOBR</name>
<keyword evidence="2" id="KW-0614">Plasmid</keyword>
<evidence type="ECO:0000313" key="3">
    <source>
        <dbReference type="Proteomes" id="UP000298596"/>
    </source>
</evidence>
<reference evidence="2 3" key="1">
    <citation type="submission" date="2018-09" db="EMBL/GenBank/DDBJ databases">
        <title>Whole genome based analysis of evolution and adaptive divergence in Indian and Brazilian strains of Azospirillum brasilense.</title>
        <authorList>
            <person name="Singh C."/>
            <person name="Tripathi A.K."/>
        </authorList>
    </citation>
    <scope>NUCLEOTIDE SEQUENCE [LARGE SCALE GENOMIC DNA]</scope>
    <source>
        <strain evidence="2 3">MTCC4036</strain>
        <plasmid evidence="2 3">p8</plasmid>
    </source>
</reference>